<name>K1TTZ6_9ZZZZ</name>
<protein>
    <submittedName>
        <fullName evidence="2">ABC-type multidrug transport system, ATPase and permease component</fullName>
    </submittedName>
</protein>
<dbReference type="AlphaFoldDB" id="K1TTZ6"/>
<accession>K1TTZ6</accession>
<comment type="caution">
    <text evidence="2">The sequence shown here is derived from an EMBL/GenBank/DDBJ whole genome shotgun (WGS) entry which is preliminary data.</text>
</comment>
<organism evidence="2">
    <name type="scientific">human gut metagenome</name>
    <dbReference type="NCBI Taxonomy" id="408170"/>
    <lineage>
        <taxon>unclassified sequences</taxon>
        <taxon>metagenomes</taxon>
        <taxon>organismal metagenomes</taxon>
    </lineage>
</organism>
<keyword evidence="1" id="KW-1133">Transmembrane helix</keyword>
<evidence type="ECO:0000313" key="2">
    <source>
        <dbReference type="EMBL" id="EKC73303.1"/>
    </source>
</evidence>
<proteinExistence type="predicted"/>
<gene>
    <name evidence="2" type="ORF">OBE_02457</name>
</gene>
<feature type="non-terminal residue" evidence="2">
    <location>
        <position position="97"/>
    </location>
</feature>
<sequence length="97" mass="10496">MIIGGLEDSNPPITAKGALLMEKQKNGELSRMFGYAGNYHVLTVLGCILSGISTILSMLPFVCIWLVIRDLIQAFAAGDISLATESTRYAWMAVVFA</sequence>
<keyword evidence="1" id="KW-0472">Membrane</keyword>
<evidence type="ECO:0000256" key="1">
    <source>
        <dbReference type="SAM" id="Phobius"/>
    </source>
</evidence>
<keyword evidence="1" id="KW-0812">Transmembrane</keyword>
<dbReference type="EMBL" id="AJWZ01001603">
    <property type="protein sequence ID" value="EKC73303.1"/>
    <property type="molecule type" value="Genomic_DNA"/>
</dbReference>
<feature type="transmembrane region" description="Helical" evidence="1">
    <location>
        <begin position="39"/>
        <end position="68"/>
    </location>
</feature>
<reference evidence="2" key="1">
    <citation type="journal article" date="2013" name="Environ. Microbiol.">
        <title>Microbiota from the distal guts of lean and obese adolescents exhibit partial functional redundancy besides clear differences in community structure.</title>
        <authorList>
            <person name="Ferrer M."/>
            <person name="Ruiz A."/>
            <person name="Lanza F."/>
            <person name="Haange S.B."/>
            <person name="Oberbach A."/>
            <person name="Till H."/>
            <person name="Bargiela R."/>
            <person name="Campoy C."/>
            <person name="Segura M.T."/>
            <person name="Richter M."/>
            <person name="von Bergen M."/>
            <person name="Seifert J."/>
            <person name="Suarez A."/>
        </authorList>
    </citation>
    <scope>NUCLEOTIDE SEQUENCE</scope>
</reference>